<evidence type="ECO:0000313" key="3">
    <source>
        <dbReference type="Proteomes" id="UP000506160"/>
    </source>
</evidence>
<dbReference type="SUPFAM" id="SSF56935">
    <property type="entry name" value="Porins"/>
    <property type="match status" value="1"/>
</dbReference>
<dbReference type="EMBL" id="AWGA01000067">
    <property type="protein sequence ID" value="TEA26699.1"/>
    <property type="molecule type" value="Genomic_DNA"/>
</dbReference>
<reference evidence="2 3" key="1">
    <citation type="journal article" date="2014" name="Appl. Environ. Microbiol.">
        <title>Genomic features of a bumble bee symbiont reflect its host environment.</title>
        <authorList>
            <person name="Martinson V.G."/>
            <person name="Magoc T."/>
            <person name="Koch H."/>
            <person name="Salzberg S.L."/>
            <person name="Moran N.A."/>
        </authorList>
    </citation>
    <scope>NUCLEOTIDE SEQUENCE [LARGE SCALE GENOMIC DNA]</scope>
    <source>
        <strain evidence="2 3">Bimp</strain>
    </source>
</reference>
<dbReference type="RefSeq" id="WP_105291851.1">
    <property type="nucleotide sequence ID" value="NZ_AWGA01000067.1"/>
</dbReference>
<feature type="chain" id="PRO_5044501268" description="Autotransporter outer membrane beta-barrel domain-containing protein" evidence="1">
    <location>
        <begin position="24"/>
        <end position="1192"/>
    </location>
</feature>
<comment type="caution">
    <text evidence="2">The sequence shown here is derived from an EMBL/GenBank/DDBJ whole genome shotgun (WGS) entry which is preliminary data.</text>
</comment>
<protein>
    <recommendedName>
        <fullName evidence="4">Autotransporter outer membrane beta-barrel domain-containing protein</fullName>
    </recommendedName>
</protein>
<proteinExistence type="predicted"/>
<feature type="signal peptide" evidence="1">
    <location>
        <begin position="1"/>
        <end position="23"/>
    </location>
</feature>
<keyword evidence="3" id="KW-1185">Reference proteome</keyword>
<evidence type="ECO:0000313" key="2">
    <source>
        <dbReference type="EMBL" id="TEA26699.1"/>
    </source>
</evidence>
<gene>
    <name evidence="2" type="ORF">O970_07365</name>
</gene>
<name>A0AB94IBB7_9GAMM</name>
<sequence>MKTRMKFLDYTLLTILASFSATAAADTEVVDCSNETECRVDDKVLFTVKPKSGNANSPSTGNVINLTGNGMIWASEESNFNQAELSISAPSSVPLQNGKIIKPVEFYVRSNYSAFVDNYVVSIYRGTDTDLIEPLVQLPADVKAISSILWDGDLPAKYQYRVGDSLIYVVRAYDKEGHFDETYSQAIKLVTPEENERGNTAIRDSLSQNKGQVMTKEEAMTESLIDSVVSSNNLYRQNIPFRGSRVKIQGTNIPDGSNVYINGESYPIDLNRKFAVDFLLPIGEHDFDITVDDKKMGNIERVLTVDVSGNSFFMVGMADVTVYQNSASGSNKEAALTDSEGNYNDKDLMSDGRIAFYMKSKIDGRYTITAHADTREKELQHLFSGFGRAYPEDVFRSLDPDLYYPTYGDDSSVYRDVDTMGRFYLRVDWDKSQALWGNFNTGIAGTEYGRYSRSLYGAALDWRSIATTKFGDTRTELRGFASQAQSNPGHSEFLGTGGSLYYLKHTRILSGSDKVQVQISDKITGRVESTISLTRGVDYEIDAVQGRIILAKPLTQIVRQSMPSIIHQDPLNGYEQRLLVDYEYIPTGFEPESITSGVRGKHWITDNIAVGGTYVDENQAGKDYLMKGADVTLKAGNGTYIKAEYTKTESTGVPIFYSDNGGLSFNEVNKVDSNREGEAKAIEGRVNLKELGVTDNNISAGAWWHKVDKGYSTSNSDNAEDTELYGAEISADITDNLLVYTRHTKVDKGNKSYIESQLSSEWRITDDSTVTAEVKRVETKIGADKATGMLAAMQYSYQYNSSIELYGSGQITLDNDSGEYANNDAVTAGFKYLYGDLSSIGIEGTTGARGSSGLLFAEHRLSTDHTIYANYTLSDSKSDYSSAFNSNQGGWTVGQRWRLTDRINLFNETQQLKGSANEKGTANTIGVDYLLDEGWSTNVTVQDGKLKRSTDNAKIHRTAVSASISRTTDDMDWSSKVEYRHDSGAEHRRQWLTTNRVNWKFNESLRLSGKFNYSETHDMVTEVDEAKFIESGIGFAWRPWDNNQWALFGRYNYLYDDSSNGQDSDGYDQKSHIFSLEGVHKLNAQWEFAAKVAYRQSEKRFGYLDDWFDSSASFAAAQIRYDLINKWHLMGEYRWLKVKDGGTKQGFLAGIDYDISDYLRFGLGYNFTDFSDDLTKQDYKYKGFFINVVGYY</sequence>
<dbReference type="Proteomes" id="UP000506160">
    <property type="component" value="Unassembled WGS sequence"/>
</dbReference>
<evidence type="ECO:0008006" key="4">
    <source>
        <dbReference type="Google" id="ProtNLM"/>
    </source>
</evidence>
<organism evidence="2 3">
    <name type="scientific">Candidatus Schmidhempelia bombi str. Bimp</name>
    <dbReference type="NCBI Taxonomy" id="1387197"/>
    <lineage>
        <taxon>Bacteria</taxon>
        <taxon>Pseudomonadati</taxon>
        <taxon>Pseudomonadota</taxon>
        <taxon>Gammaproteobacteria</taxon>
        <taxon>Orbales</taxon>
        <taxon>Orbaceae</taxon>
        <taxon>Candidatus Schmidhempelia</taxon>
    </lineage>
</organism>
<accession>A0AB94IBB7</accession>
<evidence type="ECO:0000256" key="1">
    <source>
        <dbReference type="SAM" id="SignalP"/>
    </source>
</evidence>
<keyword evidence="1" id="KW-0732">Signal</keyword>
<dbReference type="AlphaFoldDB" id="A0AB94IBB7"/>